<proteinExistence type="predicted"/>
<keyword evidence="1" id="KW-0472">Membrane</keyword>
<evidence type="ECO:0000313" key="3">
    <source>
        <dbReference type="Proteomes" id="UP000064249"/>
    </source>
</evidence>
<evidence type="ECO:0000256" key="1">
    <source>
        <dbReference type="SAM" id="Phobius"/>
    </source>
</evidence>
<gene>
    <name evidence="2" type="ORF">XD73_0109</name>
</gene>
<feature type="transmembrane region" description="Helical" evidence="1">
    <location>
        <begin position="7"/>
        <end position="27"/>
    </location>
</feature>
<protein>
    <submittedName>
        <fullName evidence="2">Uncharacterized protein</fullName>
    </submittedName>
</protein>
<feature type="transmembrane region" description="Helical" evidence="1">
    <location>
        <begin position="47"/>
        <end position="71"/>
    </location>
</feature>
<accession>A0A101FYZ4</accession>
<name>A0A101FYZ4_9CHLR</name>
<keyword evidence="1" id="KW-0812">Transmembrane</keyword>
<keyword evidence="1" id="KW-1133">Transmembrane helix</keyword>
<dbReference type="EMBL" id="LGFU01000002">
    <property type="protein sequence ID" value="KUK47040.1"/>
    <property type="molecule type" value="Genomic_DNA"/>
</dbReference>
<evidence type="ECO:0000313" key="2">
    <source>
        <dbReference type="EMBL" id="KUK47040.1"/>
    </source>
</evidence>
<dbReference type="AlphaFoldDB" id="A0A101FYZ4"/>
<dbReference type="Proteomes" id="UP000064249">
    <property type="component" value="Unassembled WGS sequence"/>
</dbReference>
<organism evidence="2 3">
    <name type="scientific">Anaerolinea thermophila</name>
    <dbReference type="NCBI Taxonomy" id="167964"/>
    <lineage>
        <taxon>Bacteria</taxon>
        <taxon>Bacillati</taxon>
        <taxon>Chloroflexota</taxon>
        <taxon>Anaerolineae</taxon>
        <taxon>Anaerolineales</taxon>
        <taxon>Anaerolineaceae</taxon>
        <taxon>Anaerolinea</taxon>
    </lineage>
</organism>
<comment type="caution">
    <text evidence="2">The sequence shown here is derived from an EMBL/GenBank/DDBJ whole genome shotgun (WGS) entry which is preliminary data.</text>
</comment>
<reference evidence="2 3" key="1">
    <citation type="journal article" date="2015" name="MBio">
        <title>Genome-Resolved Metagenomic Analysis Reveals Roles for Candidate Phyla and Other Microbial Community Members in Biogeochemical Transformations in Oil Reservoirs.</title>
        <authorList>
            <person name="Hu P."/>
            <person name="Tom L."/>
            <person name="Singh A."/>
            <person name="Thomas B.C."/>
            <person name="Baker B.J."/>
            <person name="Piceno Y.M."/>
            <person name="Andersen G.L."/>
            <person name="Banfield J.F."/>
        </authorList>
    </citation>
    <scope>NUCLEOTIDE SEQUENCE [LARGE SCALE GENOMIC DNA]</scope>
    <source>
        <strain evidence="2">46_16</strain>
    </source>
</reference>
<sequence length="124" mass="14156">MKKKLLYQIWIPLIISMILIGWAFYFFMRSMSGEPTLLSQWSDISLIYLLLPIIGFSLILLVITFAAIYFINHIGIKAKTGLQTTQKITGQLKEKTSRSGIKIIHFFSGPAAWLKTFQGVNKDE</sequence>